<sequence length="922" mass="104242">MYSLVNANFNRTYNPTGRQNALSDIKKLLTSRDTTAQDKACGYIIEVVSRYTKNPNERITMIEYLLDNDITVFLCEATSNLDFTLFRSILTSLRLLWRSRQFFADEHAAHAMTAVLRALAHYAGSGSRQPVDACLHFLCDLLSGVSAHKTTAPLSHQSAYSAVQLLACLNALSANISNNPNTILASALVLHALISYQPDNLTINNNTANGILEVLKKWFSLLMGALNHNMLVGDGGISGMFYVLVCQIGMDVSGIIKILRRSNQSMNFIQTILNDDHEINALKQCAAEMEEALRLVVCELVIFTKEHQNQISTEEYNVFLKLLLNFFYDNVNKDNLPDFCDMMFSKGYLTMLPQVQIQRNDVSVRKVSTLVLGEMLKVLADKYLNVNDVHVDIDSRAKDIHVRSFNYFTLTSTIKHSPEEATAPLLPYLVEHILKLPNSCKPPSYIIKALWLVFAMSTISNGSLKSLDERVYLEKATDRLIKMLYPDPTVYYTHNPAILLWAFTSQRISSGVRTHVLSQWLKSEDSLPLDLVTQPAVWELLLNILIRCRDRAVMENCKEALHNCLEDGDDNAKQEFSDLIWSMLPGVLSQVLIDPDFQIDKSVCYFLELATNLPPLEIDPMACLKTAVLITAIFTRNISDNCEEYIYHYKYVCLKLGLYLLSLANNQKDNRVLLTYTNRTGFLQTVLASTDCSDERVACAALQLLSSVIHYFTQNNYQPKTILQVQTHLIIKSLRQDSASERGASLLQLVYMVLNTGNRSPLTLTYEISEEPSVNTQCNALRALMFRVQLMLCSRESKNQSSAGWKTLSSVFKHAIVSRNDTKLIALLTSQPWTHTLIHFQLTQDLTQEFLTFTLNWLSLLKITIKQCTELNKIQLCRQSLVIKTMVSLKKNLKLDGELKEIGNKVLLIVEEILECSGVKID</sequence>
<dbReference type="Proteomes" id="UP000494106">
    <property type="component" value="Unassembled WGS sequence"/>
</dbReference>
<name>A0A8S1AC49_ARCPL</name>
<reference evidence="1 2" key="1">
    <citation type="submission" date="2020-04" db="EMBL/GenBank/DDBJ databases">
        <authorList>
            <person name="Wallbank WR R."/>
            <person name="Pardo Diaz C."/>
            <person name="Kozak K."/>
            <person name="Martin S."/>
            <person name="Jiggins C."/>
            <person name="Moest M."/>
            <person name="Warren A I."/>
            <person name="Byers J.R.P. K."/>
            <person name="Montejo-Kovacevich G."/>
            <person name="Yen C E."/>
        </authorList>
    </citation>
    <scope>NUCLEOTIDE SEQUENCE [LARGE SCALE GENOMIC DNA]</scope>
</reference>
<organism evidence="1 2">
    <name type="scientific">Arctia plantaginis</name>
    <name type="common">Wood tiger moth</name>
    <name type="synonym">Phalaena plantaginis</name>
    <dbReference type="NCBI Taxonomy" id="874455"/>
    <lineage>
        <taxon>Eukaryota</taxon>
        <taxon>Metazoa</taxon>
        <taxon>Ecdysozoa</taxon>
        <taxon>Arthropoda</taxon>
        <taxon>Hexapoda</taxon>
        <taxon>Insecta</taxon>
        <taxon>Pterygota</taxon>
        <taxon>Neoptera</taxon>
        <taxon>Endopterygota</taxon>
        <taxon>Lepidoptera</taxon>
        <taxon>Glossata</taxon>
        <taxon>Ditrysia</taxon>
        <taxon>Noctuoidea</taxon>
        <taxon>Erebidae</taxon>
        <taxon>Arctiinae</taxon>
        <taxon>Arctia</taxon>
    </lineage>
</organism>
<dbReference type="SUPFAM" id="SSF48371">
    <property type="entry name" value="ARM repeat"/>
    <property type="match status" value="1"/>
</dbReference>
<proteinExistence type="predicted"/>
<dbReference type="EMBL" id="CADEBC010000513">
    <property type="protein sequence ID" value="CAB3242416.1"/>
    <property type="molecule type" value="Genomic_DNA"/>
</dbReference>
<accession>A0A8S1AC49</accession>
<comment type="caution">
    <text evidence="1">The sequence shown here is derived from an EMBL/GenBank/DDBJ whole genome shotgun (WGS) entry which is preliminary data.</text>
</comment>
<dbReference type="OrthoDB" id="7449659at2759"/>
<dbReference type="AlphaFoldDB" id="A0A8S1AC49"/>
<keyword evidence="2" id="KW-1185">Reference proteome</keyword>
<evidence type="ECO:0000313" key="1">
    <source>
        <dbReference type="EMBL" id="CAB3242416.1"/>
    </source>
</evidence>
<gene>
    <name evidence="1" type="ORF">APLA_LOCUS9024</name>
</gene>
<dbReference type="InterPro" id="IPR016024">
    <property type="entry name" value="ARM-type_fold"/>
</dbReference>
<protein>
    <submittedName>
        <fullName evidence="1">Uncharacterized protein</fullName>
    </submittedName>
</protein>
<evidence type="ECO:0000313" key="2">
    <source>
        <dbReference type="Proteomes" id="UP000494106"/>
    </source>
</evidence>